<name>A0A0E9RZU7_ANGAN</name>
<dbReference type="AlphaFoldDB" id="A0A0E9RZU7"/>
<evidence type="ECO:0000313" key="2">
    <source>
        <dbReference type="EMBL" id="JAH34437.1"/>
    </source>
</evidence>
<proteinExistence type="predicted"/>
<reference evidence="2" key="2">
    <citation type="journal article" date="2015" name="Fish Shellfish Immunol.">
        <title>Early steps in the European eel (Anguilla anguilla)-Vibrio vulnificus interaction in the gills: Role of the RtxA13 toxin.</title>
        <authorList>
            <person name="Callol A."/>
            <person name="Pajuelo D."/>
            <person name="Ebbesson L."/>
            <person name="Teles M."/>
            <person name="MacKenzie S."/>
            <person name="Amaro C."/>
        </authorList>
    </citation>
    <scope>NUCLEOTIDE SEQUENCE</scope>
</reference>
<evidence type="ECO:0000256" key="1">
    <source>
        <dbReference type="SAM" id="MobiDB-lite"/>
    </source>
</evidence>
<sequence length="52" mass="5812">MQSFVKGALDFHGEKNKTNNNNRVLCTFGAWPPNNETNNNNRLPSHLPCLAS</sequence>
<dbReference type="EMBL" id="GBXM01074140">
    <property type="protein sequence ID" value="JAH34437.1"/>
    <property type="molecule type" value="Transcribed_RNA"/>
</dbReference>
<feature type="region of interest" description="Disordered" evidence="1">
    <location>
        <begin position="32"/>
        <end position="52"/>
    </location>
</feature>
<organism evidence="2">
    <name type="scientific">Anguilla anguilla</name>
    <name type="common">European freshwater eel</name>
    <name type="synonym">Muraena anguilla</name>
    <dbReference type="NCBI Taxonomy" id="7936"/>
    <lineage>
        <taxon>Eukaryota</taxon>
        <taxon>Metazoa</taxon>
        <taxon>Chordata</taxon>
        <taxon>Craniata</taxon>
        <taxon>Vertebrata</taxon>
        <taxon>Euteleostomi</taxon>
        <taxon>Actinopterygii</taxon>
        <taxon>Neopterygii</taxon>
        <taxon>Teleostei</taxon>
        <taxon>Anguilliformes</taxon>
        <taxon>Anguillidae</taxon>
        <taxon>Anguilla</taxon>
    </lineage>
</organism>
<reference evidence="2" key="1">
    <citation type="submission" date="2014-11" db="EMBL/GenBank/DDBJ databases">
        <authorList>
            <person name="Amaro Gonzalez C."/>
        </authorList>
    </citation>
    <scope>NUCLEOTIDE SEQUENCE</scope>
</reference>
<protein>
    <submittedName>
        <fullName evidence="2">Uncharacterized protein</fullName>
    </submittedName>
</protein>
<accession>A0A0E9RZU7</accession>